<dbReference type="RefSeq" id="WP_284351581.1">
    <property type="nucleotide sequence ID" value="NZ_BRXS01000005.1"/>
</dbReference>
<proteinExistence type="predicted"/>
<dbReference type="AlphaFoldDB" id="A0AA37QCB7"/>
<dbReference type="Pfam" id="PF00535">
    <property type="entry name" value="Glycos_transf_2"/>
    <property type="match status" value="1"/>
</dbReference>
<dbReference type="GO" id="GO:0016740">
    <property type="term" value="F:transferase activity"/>
    <property type="evidence" value="ECO:0007669"/>
    <property type="project" value="UniProtKB-KW"/>
</dbReference>
<dbReference type="PANTHER" id="PTHR43685:SF2">
    <property type="entry name" value="GLYCOSYLTRANSFERASE 2-LIKE DOMAIN-CONTAINING PROTEIN"/>
    <property type="match status" value="1"/>
</dbReference>
<evidence type="ECO:0000259" key="3">
    <source>
        <dbReference type="Pfam" id="PF02709"/>
    </source>
</evidence>
<dbReference type="InterPro" id="IPR027791">
    <property type="entry name" value="Galactosyl_T_C"/>
</dbReference>
<dbReference type="PANTHER" id="PTHR43685">
    <property type="entry name" value="GLYCOSYLTRANSFERASE"/>
    <property type="match status" value="1"/>
</dbReference>
<dbReference type="Pfam" id="PF02709">
    <property type="entry name" value="Glyco_transf_7C"/>
    <property type="match status" value="1"/>
</dbReference>
<dbReference type="SUPFAM" id="SSF53448">
    <property type="entry name" value="Nucleotide-diphospho-sugar transferases"/>
    <property type="match status" value="1"/>
</dbReference>
<dbReference type="CDD" id="cd06420">
    <property type="entry name" value="GT2_Chondriotin_Pol_N"/>
    <property type="match status" value="1"/>
</dbReference>
<keyword evidence="5" id="KW-1185">Reference proteome</keyword>
<dbReference type="InterPro" id="IPR029044">
    <property type="entry name" value="Nucleotide-diphossugar_trans"/>
</dbReference>
<organism evidence="4 5">
    <name type="scientific">Roseisolibacter agri</name>
    <dbReference type="NCBI Taxonomy" id="2014610"/>
    <lineage>
        <taxon>Bacteria</taxon>
        <taxon>Pseudomonadati</taxon>
        <taxon>Gemmatimonadota</taxon>
        <taxon>Gemmatimonadia</taxon>
        <taxon>Gemmatimonadales</taxon>
        <taxon>Gemmatimonadaceae</taxon>
        <taxon>Roseisolibacter</taxon>
    </lineage>
</organism>
<comment type="caution">
    <text evidence="4">The sequence shown here is derived from an EMBL/GenBank/DDBJ whole genome shotgun (WGS) entry which is preliminary data.</text>
</comment>
<gene>
    <name evidence="4" type="ORF">rosag_36490</name>
</gene>
<reference evidence="4" key="1">
    <citation type="submission" date="2022-08" db="EMBL/GenBank/DDBJ databases">
        <title>Draft genome sequencing of Roseisolibacter agri AW1220.</title>
        <authorList>
            <person name="Tobiishi Y."/>
            <person name="Tonouchi A."/>
        </authorList>
    </citation>
    <scope>NUCLEOTIDE SEQUENCE</scope>
    <source>
        <strain evidence="4">AW1220</strain>
    </source>
</reference>
<protein>
    <submittedName>
        <fullName evidence="4">Glycosyl transferase family 2</fullName>
    </submittedName>
</protein>
<evidence type="ECO:0000259" key="2">
    <source>
        <dbReference type="Pfam" id="PF00535"/>
    </source>
</evidence>
<evidence type="ECO:0000313" key="5">
    <source>
        <dbReference type="Proteomes" id="UP001161325"/>
    </source>
</evidence>
<dbReference type="InterPro" id="IPR001173">
    <property type="entry name" value="Glyco_trans_2-like"/>
</dbReference>
<dbReference type="InterPro" id="IPR050834">
    <property type="entry name" value="Glycosyltransf_2"/>
</dbReference>
<sequence length="273" mass="29767">MTAPTTSLLVSTYNWPAALALVLRSALAQRQRPTEVLVADDGSRDDTAALVASLVPRFADAGVPLVHVWHPDEGFRLSAIRNRALARATGDYVLMVDGDCVLHPGFVASHVAFARPGTFVQGSRVLVDQARSARALAAGDTRFGAFDRGLRNRHYALSLPLLSRLVPPNADPLRGTRGCNMAYWRADAVRVNGFNEQFVGWGREDSEFTARMLAAGLARRLLKFGGIVFHLWHDERARAALDGNHQLYEAIVRTGASRAAEGLDRYLPAGRAD</sequence>
<dbReference type="Gene3D" id="3.90.550.10">
    <property type="entry name" value="Spore Coat Polysaccharide Biosynthesis Protein SpsA, Chain A"/>
    <property type="match status" value="1"/>
</dbReference>
<accession>A0AA37QCB7</accession>
<dbReference type="Proteomes" id="UP001161325">
    <property type="component" value="Unassembled WGS sequence"/>
</dbReference>
<dbReference type="EMBL" id="BRXS01000005">
    <property type="protein sequence ID" value="GLC27136.1"/>
    <property type="molecule type" value="Genomic_DNA"/>
</dbReference>
<evidence type="ECO:0000313" key="4">
    <source>
        <dbReference type="EMBL" id="GLC27136.1"/>
    </source>
</evidence>
<feature type="domain" description="Glycosyltransferase 2-like" evidence="2">
    <location>
        <begin position="7"/>
        <end position="136"/>
    </location>
</feature>
<keyword evidence="1 4" id="KW-0808">Transferase</keyword>
<evidence type="ECO:0000256" key="1">
    <source>
        <dbReference type="ARBA" id="ARBA00022679"/>
    </source>
</evidence>
<feature type="domain" description="Galactosyltransferase C-terminal" evidence="3">
    <location>
        <begin position="173"/>
        <end position="233"/>
    </location>
</feature>
<name>A0AA37QCB7_9BACT</name>